<dbReference type="Proteomes" id="UP001154015">
    <property type="component" value="Unassembled WGS sequence"/>
</dbReference>
<gene>
    <name evidence="1" type="ORF">SGL43_02679</name>
</gene>
<proteinExistence type="predicted"/>
<accession>A0ABM9GVT4</accession>
<evidence type="ECO:0000313" key="1">
    <source>
        <dbReference type="EMBL" id="CAH9415661.1"/>
    </source>
</evidence>
<evidence type="ECO:0000313" key="2">
    <source>
        <dbReference type="Proteomes" id="UP001154015"/>
    </source>
</evidence>
<name>A0ABM9GVT4_STRGL</name>
<organism evidence="1 2">
    <name type="scientific">Streptomyces globisporus</name>
    <dbReference type="NCBI Taxonomy" id="1908"/>
    <lineage>
        <taxon>Bacteria</taxon>
        <taxon>Bacillati</taxon>
        <taxon>Actinomycetota</taxon>
        <taxon>Actinomycetes</taxon>
        <taxon>Kitasatosporales</taxon>
        <taxon>Streptomycetaceae</taxon>
        <taxon>Streptomyces</taxon>
    </lineage>
</organism>
<keyword evidence="2" id="KW-1185">Reference proteome</keyword>
<sequence length="47" mass="5403">MSNVGDESERNLLLDCWIDLRKPGARSPSYVPDLFVRPETLQRSLPM</sequence>
<reference evidence="1" key="1">
    <citation type="submission" date="2022-03" db="EMBL/GenBank/DDBJ databases">
        <authorList>
            <person name="Leyn A S."/>
        </authorList>
    </citation>
    <scope>NUCLEOTIDE SEQUENCE</scope>
    <source>
        <strain evidence="1">Streptomyces globisporus 4-3</strain>
    </source>
</reference>
<dbReference type="EMBL" id="CAKXYP010000007">
    <property type="protein sequence ID" value="CAH9415661.1"/>
    <property type="molecule type" value="Genomic_DNA"/>
</dbReference>
<protein>
    <submittedName>
        <fullName evidence="1">Uncharacterized protein</fullName>
    </submittedName>
</protein>
<comment type="caution">
    <text evidence="1">The sequence shown here is derived from an EMBL/GenBank/DDBJ whole genome shotgun (WGS) entry which is preliminary data.</text>
</comment>